<sequence length="52" mass="6266">MFCHILINNRTYQSKLHIYFLTIVHRSDQSVYEPIHQILIRLHCTISLVLPF</sequence>
<keyword evidence="2" id="KW-1185">Reference proteome</keyword>
<protein>
    <submittedName>
        <fullName evidence="1">Uncharacterized protein</fullName>
    </submittedName>
</protein>
<accession>A0A0R0M3S7</accession>
<dbReference type="AlphaFoldDB" id="A0A0R0M3S7"/>
<dbReference type="Proteomes" id="UP000051530">
    <property type="component" value="Unassembled WGS sequence"/>
</dbReference>
<reference evidence="1 2" key="1">
    <citation type="submission" date="2015-07" db="EMBL/GenBank/DDBJ databases">
        <title>The genome of Pseudoloma neurophilia, a relevant intracellular parasite of the zebrafish.</title>
        <authorList>
            <person name="Ndikumana S."/>
            <person name="Pelin A."/>
            <person name="Sanders J."/>
            <person name="Corradi N."/>
        </authorList>
    </citation>
    <scope>NUCLEOTIDE SEQUENCE [LARGE SCALE GENOMIC DNA]</scope>
    <source>
        <strain evidence="1 2">MK1</strain>
    </source>
</reference>
<evidence type="ECO:0000313" key="2">
    <source>
        <dbReference type="Proteomes" id="UP000051530"/>
    </source>
</evidence>
<evidence type="ECO:0000313" key="1">
    <source>
        <dbReference type="EMBL" id="KRH94164.1"/>
    </source>
</evidence>
<organism evidence="1 2">
    <name type="scientific">Pseudoloma neurophilia</name>
    <dbReference type="NCBI Taxonomy" id="146866"/>
    <lineage>
        <taxon>Eukaryota</taxon>
        <taxon>Fungi</taxon>
        <taxon>Fungi incertae sedis</taxon>
        <taxon>Microsporidia</taxon>
        <taxon>Pseudoloma</taxon>
    </lineage>
</organism>
<dbReference type="VEuPathDB" id="MicrosporidiaDB:M153_3600001039"/>
<comment type="caution">
    <text evidence="1">The sequence shown here is derived from an EMBL/GenBank/DDBJ whole genome shotgun (WGS) entry which is preliminary data.</text>
</comment>
<name>A0A0R0M3S7_9MICR</name>
<proteinExistence type="predicted"/>
<dbReference type="EMBL" id="LGUB01000125">
    <property type="protein sequence ID" value="KRH94164.1"/>
    <property type="molecule type" value="Genomic_DNA"/>
</dbReference>
<gene>
    <name evidence="1" type="ORF">M153_3600001039</name>
</gene>